<dbReference type="KEGG" id="pman:OU5_2964"/>
<dbReference type="InterPro" id="IPR021729">
    <property type="entry name" value="DUF3298"/>
</dbReference>
<evidence type="ECO:0000256" key="1">
    <source>
        <dbReference type="SAM" id="SignalP"/>
    </source>
</evidence>
<proteinExistence type="predicted"/>
<dbReference type="EMBL" id="CP005960">
    <property type="protein sequence ID" value="AHZ70043.1"/>
    <property type="molecule type" value="Genomic_DNA"/>
</dbReference>
<reference evidence="3 4" key="1">
    <citation type="journal article" date="2012" name="J. Bacteriol.">
        <title>Genome sequence of cold-adapted Pseudomonas mandelii strain JR-1.</title>
        <authorList>
            <person name="Jang S.H."/>
            <person name="Kim J."/>
            <person name="Kim J."/>
            <person name="Hong S."/>
            <person name="Lee C."/>
        </authorList>
    </citation>
    <scope>NUCLEOTIDE SEQUENCE [LARGE SCALE GENOMIC DNA]</scope>
    <source>
        <strain evidence="3 4">JR-1</strain>
    </source>
</reference>
<evidence type="ECO:0000259" key="2">
    <source>
        <dbReference type="Pfam" id="PF11738"/>
    </source>
</evidence>
<accession>A0A024ECF5</accession>
<dbReference type="GeneID" id="46428623"/>
<feature type="signal peptide" evidence="1">
    <location>
        <begin position="1"/>
        <end position="23"/>
    </location>
</feature>
<sequence>MSLFKIASVAAIALTLGACQSLFQPNYRAPLETTRDATETLKPGCTTPDCPLVNIDTLRFPAEPQLDGIVEKRLLQMTRTSPEAPAAPTLAAYRDEFLRTAGPRNSSYLQAKVREQHDGLVIVEFSSYLDTGGAHGTPGRGFINYSRQQHKVLTLSDMLVPGQEEAFWKAAQVAHNSWLISTKLDQEPEFVKQWPFQKTQNVALTYGGVILKYEVSTIAPYALGHVELKIPYPRLNGILKPELFPGRN</sequence>
<keyword evidence="1" id="KW-0732">Signal</keyword>
<dbReference type="Proteomes" id="UP000026913">
    <property type="component" value="Chromosome"/>
</dbReference>
<dbReference type="HOGENOM" id="CLU_088507_0_0_6"/>
<gene>
    <name evidence="3" type="ORF">OU5_2964</name>
</gene>
<dbReference type="OrthoDB" id="8610451at2"/>
<dbReference type="Pfam" id="PF11738">
    <property type="entry name" value="DUF3298"/>
    <property type="match status" value="1"/>
</dbReference>
<evidence type="ECO:0000313" key="4">
    <source>
        <dbReference type="Proteomes" id="UP000026913"/>
    </source>
</evidence>
<dbReference type="InterPro" id="IPR037126">
    <property type="entry name" value="PdaC/RsiV-like_sf"/>
</dbReference>
<dbReference type="RefSeq" id="WP_010464245.1">
    <property type="nucleotide sequence ID" value="NZ_CP005960.1"/>
</dbReference>
<dbReference type="Gene3D" id="3.90.640.20">
    <property type="entry name" value="Heat-shock cognate protein, ATPase"/>
    <property type="match status" value="1"/>
</dbReference>
<dbReference type="AlphaFoldDB" id="A0A024ECF5"/>
<feature type="domain" description="DUF3298" evidence="2">
    <location>
        <begin position="156"/>
        <end position="232"/>
    </location>
</feature>
<dbReference type="Gene3D" id="3.30.565.40">
    <property type="entry name" value="Fervidobacterium nodosum Rt17-B1 like"/>
    <property type="match status" value="1"/>
</dbReference>
<protein>
    <recommendedName>
        <fullName evidence="2">DUF3298 domain-containing protein</fullName>
    </recommendedName>
</protein>
<organism evidence="3 4">
    <name type="scientific">Pseudomonas mandelii JR-1</name>
    <dbReference type="NCBI Taxonomy" id="1147786"/>
    <lineage>
        <taxon>Bacteria</taxon>
        <taxon>Pseudomonadati</taxon>
        <taxon>Pseudomonadota</taxon>
        <taxon>Gammaproteobacteria</taxon>
        <taxon>Pseudomonadales</taxon>
        <taxon>Pseudomonadaceae</taxon>
        <taxon>Pseudomonas</taxon>
    </lineage>
</organism>
<feature type="chain" id="PRO_5001530714" description="DUF3298 domain-containing protein" evidence="1">
    <location>
        <begin position="24"/>
        <end position="248"/>
    </location>
</feature>
<dbReference type="PROSITE" id="PS51257">
    <property type="entry name" value="PROKAR_LIPOPROTEIN"/>
    <property type="match status" value="1"/>
</dbReference>
<evidence type="ECO:0000313" key="3">
    <source>
        <dbReference type="EMBL" id="AHZ70043.1"/>
    </source>
</evidence>
<name>A0A024ECF5_9PSED</name>